<keyword evidence="13" id="KW-0067">ATP-binding</keyword>
<keyword evidence="15" id="KW-1133">Transmembrane helix</keyword>
<dbReference type="InterPro" id="IPR029151">
    <property type="entry name" value="Sensor-like_sf"/>
</dbReference>
<dbReference type="NCBIfam" id="NF041947">
    <property type="entry name" value="LuxQ_Vibrio"/>
    <property type="match status" value="1"/>
</dbReference>
<dbReference type="SMART" id="SM00448">
    <property type="entry name" value="REC"/>
    <property type="match status" value="1"/>
</dbReference>
<evidence type="ECO:0000256" key="10">
    <source>
        <dbReference type="ARBA" id="ARBA00022741"/>
    </source>
</evidence>
<evidence type="ECO:0000256" key="12">
    <source>
        <dbReference type="ARBA" id="ARBA00022801"/>
    </source>
</evidence>
<comment type="catalytic activity">
    <reaction evidence="1">
        <text>ATP + protein L-histidine = ADP + protein N-phospho-L-histidine.</text>
        <dbReference type="EC" id="2.7.13.3"/>
    </reaction>
</comment>
<evidence type="ECO:0000256" key="11">
    <source>
        <dbReference type="ARBA" id="ARBA00022777"/>
    </source>
</evidence>
<dbReference type="PANTHER" id="PTHR43047:SF64">
    <property type="entry name" value="HISTIDINE KINASE CONTAINING CHEY-HOMOLOGOUS RECEIVER DOMAIN AND PAS DOMAIN-RELATED"/>
    <property type="match status" value="1"/>
</dbReference>
<dbReference type="FunFam" id="1.10.287.130:FF:000091">
    <property type="entry name" value="Autoinducer 2 sensor kinase/phosphatase LuxQ"/>
    <property type="match status" value="1"/>
</dbReference>
<dbReference type="CDD" id="cd16922">
    <property type="entry name" value="HATPase_EvgS-ArcB-TorS-like"/>
    <property type="match status" value="1"/>
</dbReference>
<dbReference type="PROSITE" id="PS50109">
    <property type="entry name" value="HIS_KIN"/>
    <property type="match status" value="1"/>
</dbReference>
<evidence type="ECO:0000256" key="14">
    <source>
        <dbReference type="ARBA" id="ARBA00022912"/>
    </source>
</evidence>
<keyword evidence="9" id="KW-0812">Transmembrane</keyword>
<evidence type="ECO:0000256" key="6">
    <source>
        <dbReference type="ARBA" id="ARBA00022519"/>
    </source>
</evidence>
<dbReference type="InterPro" id="IPR004358">
    <property type="entry name" value="Sig_transdc_His_kin-like_C"/>
</dbReference>
<keyword evidence="7" id="KW-0597">Phosphoprotein</keyword>
<dbReference type="InterPro" id="IPR053413">
    <property type="entry name" value="AI-2_sensor_kinase/phosphatase"/>
</dbReference>
<dbReference type="GO" id="GO:0005524">
    <property type="term" value="F:ATP binding"/>
    <property type="evidence" value="ECO:0007669"/>
    <property type="project" value="UniProtKB-KW"/>
</dbReference>
<dbReference type="InterPro" id="IPR035965">
    <property type="entry name" value="PAS-like_dom_sf"/>
</dbReference>
<dbReference type="GO" id="GO:0004721">
    <property type="term" value="F:phosphoprotein phosphatase activity"/>
    <property type="evidence" value="ECO:0007669"/>
    <property type="project" value="UniProtKB-KW"/>
</dbReference>
<evidence type="ECO:0000256" key="8">
    <source>
        <dbReference type="ARBA" id="ARBA00022679"/>
    </source>
</evidence>
<dbReference type="SMART" id="SM00387">
    <property type="entry name" value="HATPase_c"/>
    <property type="match status" value="1"/>
</dbReference>
<keyword evidence="12" id="KW-0378">Hydrolase</keyword>
<dbReference type="Gene3D" id="3.30.565.10">
    <property type="entry name" value="Histidine kinase-like ATPase, C-terminal domain"/>
    <property type="match status" value="1"/>
</dbReference>
<keyword evidence="5" id="KW-1003">Cell membrane</keyword>
<dbReference type="InterPro" id="IPR036890">
    <property type="entry name" value="HATPase_C_sf"/>
</dbReference>
<sequence>MALLTRRGSKSRLATLLTRSIFLTIGVLSLVMVFQNYQVNRQVVSQEVARSKLQTQSLVQQIFNFRLKALEIQQDSYSRNESLVEAFAESDVNGLDRFFNGIDQAAPELAPDFRFITAETEVVWDDSNYQFYGISPDQLSHLSDDMTTGGSWHLSQTPSLLGTRYLMVRRVPIINMASGEVLGYLHIGVVMNNNFALINALLRGSNADQILLSVGSEVIASSTKDKDFRHIEWLEESALDFTASKYMVSKTDLTISNVATFLSIYTIQDNQSIVILMRSHYIWVAVAGLLLVVIAIYSRLWLGKRVSKELANLMRYTESTVEIKDASKFPGSPIEEFDQIGQSFELSFQRLSEQEKQFADLFNFSLSPITLWDVKGKLIRSNPAAERSFRVEMGDEQNDYQLLVEKLGPHIRMCAKGATLTGINIAIREKTYRWNLSPIFVDKGINNIMAQGQDVTSFVDAEIQSQAARKEAEESARVRADFLAKMSHELRTPLNGILGVSQLLKGKISNTDDIEHLDVLCNSGEHLLAVLNDILDFSKIEQGKFHIQSADFRLVELISAVEKIYTPLCDEKGIGFVVETNVSNNTFAHSDQVRLNQILFNLVSNAIKFTHEGEVTVSLSCDGESPESRLNISVRDTGIGIERERISHIFEPFVQAEATTTREYGGSGLGLAIVHSLVEMLNGQIEIESSIGCGTKFSLSVPIELTESVEQVETSTFLIEPENLFDRTLNVLLVEDNHTNAFIAKAFCEKYGMEVAWVQDGHNAIDHLKKSDNVDLILMDNQLPNLGGIETTKIIREDLKLDIPIFACTADGMQDTKRAFLSVGADYVIVKPIKELALNQAFIHYKEEFLTKLEEC</sequence>
<keyword evidence="8" id="KW-0808">Transferase</keyword>
<evidence type="ECO:0000256" key="15">
    <source>
        <dbReference type="ARBA" id="ARBA00022989"/>
    </source>
</evidence>
<evidence type="ECO:0000256" key="17">
    <source>
        <dbReference type="ARBA" id="ARBA00023136"/>
    </source>
</evidence>
<dbReference type="SUPFAM" id="SSF52172">
    <property type="entry name" value="CheY-like"/>
    <property type="match status" value="1"/>
</dbReference>
<dbReference type="RefSeq" id="WP_045987305.1">
    <property type="nucleotide sequence ID" value="NZ_CP063052.1"/>
</dbReference>
<comment type="caution">
    <text evidence="18">The sequence shown here is derived from an EMBL/GenBank/DDBJ whole genome shotgun (WGS) entry which is preliminary data.</text>
</comment>
<comment type="subcellular location">
    <subcellularLocation>
        <location evidence="2">Cell inner membrane</location>
        <topology evidence="2">Multi-pass membrane protein</topology>
    </subcellularLocation>
</comment>
<dbReference type="Gene3D" id="3.40.50.2300">
    <property type="match status" value="1"/>
</dbReference>
<dbReference type="CDD" id="cd00082">
    <property type="entry name" value="HisKA"/>
    <property type="match status" value="1"/>
</dbReference>
<evidence type="ECO:0000256" key="2">
    <source>
        <dbReference type="ARBA" id="ARBA00004429"/>
    </source>
</evidence>
<name>A0A837G3J1_9VIBR</name>
<evidence type="ECO:0000256" key="5">
    <source>
        <dbReference type="ARBA" id="ARBA00022475"/>
    </source>
</evidence>
<evidence type="ECO:0000256" key="16">
    <source>
        <dbReference type="ARBA" id="ARBA00023012"/>
    </source>
</evidence>
<dbReference type="SUPFAM" id="SSF55785">
    <property type="entry name" value="PYP-like sensor domain (PAS domain)"/>
    <property type="match status" value="1"/>
</dbReference>
<dbReference type="Pfam" id="PF09308">
    <property type="entry name" value="LuxQ-periplasm"/>
    <property type="match status" value="1"/>
</dbReference>
<evidence type="ECO:0000256" key="9">
    <source>
        <dbReference type="ARBA" id="ARBA00022692"/>
    </source>
</evidence>
<evidence type="ECO:0000256" key="7">
    <source>
        <dbReference type="ARBA" id="ARBA00022553"/>
    </source>
</evidence>
<dbReference type="FunFam" id="3.30.565.10:FF:000010">
    <property type="entry name" value="Sensor histidine kinase RcsC"/>
    <property type="match status" value="1"/>
</dbReference>
<dbReference type="AlphaFoldDB" id="A0A837G3J1"/>
<dbReference type="InterPro" id="IPR043056">
    <property type="entry name" value="LuxQ-periplasm_N"/>
</dbReference>
<dbReference type="PRINTS" id="PR00344">
    <property type="entry name" value="BCTRLSENSOR"/>
</dbReference>
<dbReference type="Pfam" id="PF00512">
    <property type="entry name" value="HisKA"/>
    <property type="match status" value="1"/>
</dbReference>
<dbReference type="Pfam" id="PF02518">
    <property type="entry name" value="HATPase_c"/>
    <property type="match status" value="1"/>
</dbReference>
<keyword evidence="11" id="KW-0418">Kinase</keyword>
<dbReference type="Pfam" id="PF00072">
    <property type="entry name" value="Response_reg"/>
    <property type="match status" value="1"/>
</dbReference>
<dbReference type="InterPro" id="IPR036097">
    <property type="entry name" value="HisK_dim/P_sf"/>
</dbReference>
<dbReference type="Gene3D" id="3.30.450.220">
    <property type="entry name" value="LuxQ periplasmic domain, N-terminal subdomain"/>
    <property type="match status" value="1"/>
</dbReference>
<dbReference type="SUPFAM" id="SSF103190">
    <property type="entry name" value="Sensory domain-like"/>
    <property type="match status" value="1"/>
</dbReference>
<keyword evidence="10" id="KW-0547">Nucleotide-binding</keyword>
<proteinExistence type="predicted"/>
<keyword evidence="6" id="KW-0997">Cell inner membrane</keyword>
<reference evidence="18" key="1">
    <citation type="journal article" date="2015" name="BMC Genomics">
        <title>Genome mining reveals unlocked bioactive potential of marine Gram-negative bacteria.</title>
        <authorList>
            <person name="Machado H."/>
            <person name="Sonnenschein E.C."/>
            <person name="Melchiorsen J."/>
            <person name="Gram L."/>
        </authorList>
    </citation>
    <scope>NUCLEOTIDE SEQUENCE</scope>
    <source>
        <strain evidence="18">S2052</strain>
    </source>
</reference>
<evidence type="ECO:0000313" key="18">
    <source>
        <dbReference type="EMBL" id="KJY67723.1"/>
    </source>
</evidence>
<dbReference type="InterPro" id="IPR003594">
    <property type="entry name" value="HATPase_dom"/>
</dbReference>
<dbReference type="PANTHER" id="PTHR43047">
    <property type="entry name" value="TWO-COMPONENT HISTIDINE PROTEIN KINASE"/>
    <property type="match status" value="1"/>
</dbReference>
<evidence type="ECO:0000256" key="3">
    <source>
        <dbReference type="ARBA" id="ARBA00012438"/>
    </source>
</evidence>
<keyword evidence="14" id="KW-0904">Protein phosphatase</keyword>
<keyword evidence="16" id="KW-0902">Two-component regulatory system</keyword>
<dbReference type="PROSITE" id="PS50110">
    <property type="entry name" value="RESPONSE_REGULATORY"/>
    <property type="match status" value="1"/>
</dbReference>
<dbReference type="InterPro" id="IPR001789">
    <property type="entry name" value="Sig_transdc_resp-reg_receiver"/>
</dbReference>
<evidence type="ECO:0000256" key="1">
    <source>
        <dbReference type="ARBA" id="ARBA00000085"/>
    </source>
</evidence>
<gene>
    <name evidence="18" type="ORF">TW71_22295</name>
</gene>
<dbReference type="Gene3D" id="1.10.287.130">
    <property type="match status" value="1"/>
</dbReference>
<dbReference type="SUPFAM" id="SSF47384">
    <property type="entry name" value="Homodimeric domain of signal transducing histidine kinase"/>
    <property type="match status" value="1"/>
</dbReference>
<dbReference type="CDD" id="cd17546">
    <property type="entry name" value="REC_hyHK_CKI1_RcsC-like"/>
    <property type="match status" value="1"/>
</dbReference>
<dbReference type="GO" id="GO:0005886">
    <property type="term" value="C:plasma membrane"/>
    <property type="evidence" value="ECO:0007669"/>
    <property type="project" value="UniProtKB-SubCell"/>
</dbReference>
<dbReference type="InterPro" id="IPR015387">
    <property type="entry name" value="LuxQ-periplasm_dom"/>
</dbReference>
<dbReference type="InterPro" id="IPR003661">
    <property type="entry name" value="HisK_dim/P_dom"/>
</dbReference>
<dbReference type="EC" id="2.7.13.3" evidence="3"/>
<evidence type="ECO:0000256" key="4">
    <source>
        <dbReference type="ARBA" id="ARBA00019468"/>
    </source>
</evidence>
<dbReference type="SUPFAM" id="SSF55874">
    <property type="entry name" value="ATPase domain of HSP90 chaperone/DNA topoisomerase II/histidine kinase"/>
    <property type="match status" value="1"/>
</dbReference>
<dbReference type="InterPro" id="IPR005467">
    <property type="entry name" value="His_kinase_dom"/>
</dbReference>
<protein>
    <recommendedName>
        <fullName evidence="4">Autoinducer 2 sensor kinase/phosphatase LuxQ</fullName>
        <ecNumber evidence="3">2.7.13.3</ecNumber>
    </recommendedName>
</protein>
<dbReference type="SMART" id="SM00388">
    <property type="entry name" value="HisKA"/>
    <property type="match status" value="1"/>
</dbReference>
<organism evidence="18">
    <name type="scientific">Vibrio coralliilyticus</name>
    <dbReference type="NCBI Taxonomy" id="190893"/>
    <lineage>
        <taxon>Bacteria</taxon>
        <taxon>Pseudomonadati</taxon>
        <taxon>Pseudomonadota</taxon>
        <taxon>Gammaproteobacteria</taxon>
        <taxon>Vibrionales</taxon>
        <taxon>Vibrionaceae</taxon>
        <taxon>Vibrio</taxon>
    </lineage>
</organism>
<dbReference type="GO" id="GO:0000155">
    <property type="term" value="F:phosphorelay sensor kinase activity"/>
    <property type="evidence" value="ECO:0007669"/>
    <property type="project" value="InterPro"/>
</dbReference>
<dbReference type="Gene3D" id="2.20.20.100">
    <property type="entry name" value="LuxQ periplasmic domain, C-terminal subdomain"/>
    <property type="match status" value="1"/>
</dbReference>
<dbReference type="EMBL" id="JXXR01000026">
    <property type="protein sequence ID" value="KJY67723.1"/>
    <property type="molecule type" value="Genomic_DNA"/>
</dbReference>
<evidence type="ECO:0000256" key="13">
    <source>
        <dbReference type="ARBA" id="ARBA00022840"/>
    </source>
</evidence>
<accession>A0A837G3J1</accession>
<dbReference type="Gene3D" id="3.30.450.20">
    <property type="entry name" value="PAS domain"/>
    <property type="match status" value="1"/>
</dbReference>
<keyword evidence="17" id="KW-0472">Membrane</keyword>
<dbReference type="InterPro" id="IPR011006">
    <property type="entry name" value="CheY-like_superfamily"/>
</dbReference>